<gene>
    <name evidence="1" type="ORF">L1987_08740</name>
</gene>
<evidence type="ECO:0000313" key="2">
    <source>
        <dbReference type="Proteomes" id="UP001056120"/>
    </source>
</evidence>
<reference evidence="2" key="1">
    <citation type="journal article" date="2022" name="Mol. Ecol. Resour.">
        <title>The genomes of chicory, endive, great burdock and yacon provide insights into Asteraceae palaeo-polyploidization history and plant inulin production.</title>
        <authorList>
            <person name="Fan W."/>
            <person name="Wang S."/>
            <person name="Wang H."/>
            <person name="Wang A."/>
            <person name="Jiang F."/>
            <person name="Liu H."/>
            <person name="Zhao H."/>
            <person name="Xu D."/>
            <person name="Zhang Y."/>
        </authorList>
    </citation>
    <scope>NUCLEOTIDE SEQUENCE [LARGE SCALE GENOMIC DNA]</scope>
    <source>
        <strain evidence="2">cv. Yunnan</strain>
    </source>
</reference>
<protein>
    <submittedName>
        <fullName evidence="1">Uncharacterized protein</fullName>
    </submittedName>
</protein>
<proteinExistence type="predicted"/>
<comment type="caution">
    <text evidence="1">The sequence shown here is derived from an EMBL/GenBank/DDBJ whole genome shotgun (WGS) entry which is preliminary data.</text>
</comment>
<evidence type="ECO:0000313" key="1">
    <source>
        <dbReference type="EMBL" id="KAI3821181.1"/>
    </source>
</evidence>
<organism evidence="1 2">
    <name type="scientific">Smallanthus sonchifolius</name>
    <dbReference type="NCBI Taxonomy" id="185202"/>
    <lineage>
        <taxon>Eukaryota</taxon>
        <taxon>Viridiplantae</taxon>
        <taxon>Streptophyta</taxon>
        <taxon>Embryophyta</taxon>
        <taxon>Tracheophyta</taxon>
        <taxon>Spermatophyta</taxon>
        <taxon>Magnoliopsida</taxon>
        <taxon>eudicotyledons</taxon>
        <taxon>Gunneridae</taxon>
        <taxon>Pentapetalae</taxon>
        <taxon>asterids</taxon>
        <taxon>campanulids</taxon>
        <taxon>Asterales</taxon>
        <taxon>Asteraceae</taxon>
        <taxon>Asteroideae</taxon>
        <taxon>Heliantheae alliance</taxon>
        <taxon>Millerieae</taxon>
        <taxon>Smallanthus</taxon>
    </lineage>
</organism>
<dbReference type="Proteomes" id="UP001056120">
    <property type="component" value="Linkage Group LG03"/>
</dbReference>
<name>A0ACB9JM00_9ASTR</name>
<reference evidence="1 2" key="2">
    <citation type="journal article" date="2022" name="Mol. Ecol. Resour.">
        <title>The genomes of chicory, endive, great burdock and yacon provide insights into Asteraceae paleo-polyploidization history and plant inulin production.</title>
        <authorList>
            <person name="Fan W."/>
            <person name="Wang S."/>
            <person name="Wang H."/>
            <person name="Wang A."/>
            <person name="Jiang F."/>
            <person name="Liu H."/>
            <person name="Zhao H."/>
            <person name="Xu D."/>
            <person name="Zhang Y."/>
        </authorList>
    </citation>
    <scope>NUCLEOTIDE SEQUENCE [LARGE SCALE GENOMIC DNA]</scope>
    <source>
        <strain evidence="2">cv. Yunnan</strain>
        <tissue evidence="1">Leaves</tissue>
    </source>
</reference>
<accession>A0ACB9JM00</accession>
<keyword evidence="2" id="KW-1185">Reference proteome</keyword>
<dbReference type="EMBL" id="CM042020">
    <property type="protein sequence ID" value="KAI3821181.1"/>
    <property type="molecule type" value="Genomic_DNA"/>
</dbReference>
<sequence length="141" mass="16557">MMSTIDKYKNTKSGESNTCTREEINAQFYLQESKKLRQQIDILQISNRQLKGERLDSLNLNDMKQLETRLEKAIARISMTKILEEIEYLQKREIELEHDNTILRLTIAENERVQQEVDAASYHALEAYLARNALQLNIMLI</sequence>